<evidence type="ECO:0000313" key="11">
    <source>
        <dbReference type="Proteomes" id="UP000076738"/>
    </source>
</evidence>
<evidence type="ECO:0000256" key="8">
    <source>
        <dbReference type="SAM" id="Phobius"/>
    </source>
</evidence>
<feature type="transmembrane region" description="Helical" evidence="8">
    <location>
        <begin position="68"/>
        <end position="86"/>
    </location>
</feature>
<name>A0A167G7C0_CALVF</name>
<dbReference type="STRING" id="1330018.A0A167G7C0"/>
<comment type="subcellular location">
    <subcellularLocation>
        <location evidence="1">Membrane</location>
        <topology evidence="1">Multi-pass membrane protein</topology>
    </subcellularLocation>
</comment>
<dbReference type="EMBL" id="KV417347">
    <property type="protein sequence ID" value="KZO90255.1"/>
    <property type="molecule type" value="Genomic_DNA"/>
</dbReference>
<dbReference type="PANTHER" id="PTHR48022">
    <property type="entry name" value="PLASTIDIC GLUCOSE TRANSPORTER 4"/>
    <property type="match status" value="1"/>
</dbReference>
<evidence type="ECO:0000256" key="6">
    <source>
        <dbReference type="ARBA" id="ARBA00023136"/>
    </source>
</evidence>
<sequence>MASNGGQVVDYKSLIDPDGLQILPQWQDFFDHPTGSQLGLIGAIQNIGSLGSIFLAPLALDRFGRKRTVWGGACLMLIGAAVQVAAKDVNWFLGGRVTLGFGTGFVNAGDLLMVLEITYPCACTTFGAYYIASSYGWSWRLPALIQIVPSTLQFFLVPFAPESPRWLVANGREVEALRILAKYHSKGNEHHPLVLYEFEEMKSAIAAEQEAKKSGWADLFKTRGMRKRMFTDMTLAICGQWSGNSMVTYYLNQVLNTIGLTDRPEQLGINVGISVTSFAFAVSAGSTCDIFGRRTLFLVAACGMLIWFVCITIGSAEYNIHHNDASGKAVVASIFLFTAFYAIGWSSVLALYVTEILPFSLRAKGRSVFNIFQAGFQVFNQYVNPITFLALGCITCDQILFDCIIVCIIVFVYFCVPETKGHTLEETALLFDGAEAAARQAEIDANLNEAAIAAGGGTKEPETPPSADDGEKGWASHHDHPEEGSLQK</sequence>
<feature type="transmembrane region" description="Helical" evidence="8">
    <location>
        <begin position="229"/>
        <end position="247"/>
    </location>
</feature>
<feature type="transmembrane region" description="Helical" evidence="8">
    <location>
        <begin position="330"/>
        <end position="353"/>
    </location>
</feature>
<evidence type="ECO:0000256" key="3">
    <source>
        <dbReference type="ARBA" id="ARBA00022448"/>
    </source>
</evidence>
<evidence type="ECO:0000259" key="9">
    <source>
        <dbReference type="PROSITE" id="PS50850"/>
    </source>
</evidence>
<dbReference type="InterPro" id="IPR020846">
    <property type="entry name" value="MFS_dom"/>
</dbReference>
<feature type="transmembrane region" description="Helical" evidence="8">
    <location>
        <begin position="38"/>
        <end position="56"/>
    </location>
</feature>
<feature type="transmembrane region" description="Helical" evidence="8">
    <location>
        <begin position="296"/>
        <end position="318"/>
    </location>
</feature>
<dbReference type="FunFam" id="1.20.1250.20:FF:000134">
    <property type="entry name" value="MFS sugar transporter protein"/>
    <property type="match status" value="1"/>
</dbReference>
<dbReference type="Proteomes" id="UP000076738">
    <property type="component" value="Unassembled WGS sequence"/>
</dbReference>
<feature type="transmembrane region" description="Helical" evidence="8">
    <location>
        <begin position="389"/>
        <end position="416"/>
    </location>
</feature>
<keyword evidence="3" id="KW-0813">Transport</keyword>
<dbReference type="GO" id="GO:0016020">
    <property type="term" value="C:membrane"/>
    <property type="evidence" value="ECO:0007669"/>
    <property type="project" value="UniProtKB-SubCell"/>
</dbReference>
<proteinExistence type="inferred from homology"/>
<dbReference type="AlphaFoldDB" id="A0A167G7C0"/>
<dbReference type="PANTHER" id="PTHR48022:SF64">
    <property type="entry name" value="MAJOR FACILITATOR SUPERFAMILY (MFS) PROFILE DOMAIN-CONTAINING PROTEIN"/>
    <property type="match status" value="1"/>
</dbReference>
<evidence type="ECO:0000256" key="2">
    <source>
        <dbReference type="ARBA" id="ARBA00010992"/>
    </source>
</evidence>
<evidence type="ECO:0000256" key="7">
    <source>
        <dbReference type="SAM" id="MobiDB-lite"/>
    </source>
</evidence>
<evidence type="ECO:0000256" key="4">
    <source>
        <dbReference type="ARBA" id="ARBA00022692"/>
    </source>
</evidence>
<evidence type="ECO:0000256" key="5">
    <source>
        <dbReference type="ARBA" id="ARBA00022989"/>
    </source>
</evidence>
<keyword evidence="11" id="KW-1185">Reference proteome</keyword>
<dbReference type="InterPro" id="IPR005828">
    <property type="entry name" value="MFS_sugar_transport-like"/>
</dbReference>
<dbReference type="GO" id="GO:0005351">
    <property type="term" value="F:carbohydrate:proton symporter activity"/>
    <property type="evidence" value="ECO:0007669"/>
    <property type="project" value="TreeGrafter"/>
</dbReference>
<feature type="domain" description="Major facilitator superfamily (MFS) profile" evidence="9">
    <location>
        <begin position="1"/>
        <end position="420"/>
    </location>
</feature>
<feature type="transmembrane region" description="Helical" evidence="8">
    <location>
        <begin position="111"/>
        <end position="132"/>
    </location>
</feature>
<evidence type="ECO:0000313" key="10">
    <source>
        <dbReference type="EMBL" id="KZO90255.1"/>
    </source>
</evidence>
<dbReference type="Gene3D" id="1.20.1250.20">
    <property type="entry name" value="MFS general substrate transporter like domains"/>
    <property type="match status" value="1"/>
</dbReference>
<protein>
    <submittedName>
        <fullName evidence="10">General substrate transporter</fullName>
    </submittedName>
</protein>
<dbReference type="PROSITE" id="PS50850">
    <property type="entry name" value="MFS"/>
    <property type="match status" value="1"/>
</dbReference>
<keyword evidence="5 8" id="KW-1133">Transmembrane helix</keyword>
<keyword evidence="4 8" id="KW-0812">Transmembrane</keyword>
<keyword evidence="6 8" id="KW-0472">Membrane</keyword>
<dbReference type="InterPro" id="IPR050360">
    <property type="entry name" value="MFS_Sugar_Transporters"/>
</dbReference>
<feature type="compositionally biased region" description="Basic and acidic residues" evidence="7">
    <location>
        <begin position="469"/>
        <end position="488"/>
    </location>
</feature>
<dbReference type="SUPFAM" id="SSF103473">
    <property type="entry name" value="MFS general substrate transporter"/>
    <property type="match status" value="1"/>
</dbReference>
<evidence type="ECO:0000256" key="1">
    <source>
        <dbReference type="ARBA" id="ARBA00004141"/>
    </source>
</evidence>
<dbReference type="OrthoDB" id="6133115at2759"/>
<organism evidence="10 11">
    <name type="scientific">Calocera viscosa (strain TUFC12733)</name>
    <dbReference type="NCBI Taxonomy" id="1330018"/>
    <lineage>
        <taxon>Eukaryota</taxon>
        <taxon>Fungi</taxon>
        <taxon>Dikarya</taxon>
        <taxon>Basidiomycota</taxon>
        <taxon>Agaricomycotina</taxon>
        <taxon>Dacrymycetes</taxon>
        <taxon>Dacrymycetales</taxon>
        <taxon>Dacrymycetaceae</taxon>
        <taxon>Calocera</taxon>
    </lineage>
</organism>
<feature type="transmembrane region" description="Helical" evidence="8">
    <location>
        <begin position="365"/>
        <end position="383"/>
    </location>
</feature>
<dbReference type="InterPro" id="IPR036259">
    <property type="entry name" value="MFS_trans_sf"/>
</dbReference>
<feature type="transmembrane region" description="Helical" evidence="8">
    <location>
        <begin position="267"/>
        <end position="284"/>
    </location>
</feature>
<reference evidence="10 11" key="1">
    <citation type="journal article" date="2016" name="Mol. Biol. Evol.">
        <title>Comparative Genomics of Early-Diverging Mushroom-Forming Fungi Provides Insights into the Origins of Lignocellulose Decay Capabilities.</title>
        <authorList>
            <person name="Nagy L.G."/>
            <person name="Riley R."/>
            <person name="Tritt A."/>
            <person name="Adam C."/>
            <person name="Daum C."/>
            <person name="Floudas D."/>
            <person name="Sun H."/>
            <person name="Yadav J.S."/>
            <person name="Pangilinan J."/>
            <person name="Larsson K.H."/>
            <person name="Matsuura K."/>
            <person name="Barry K."/>
            <person name="Labutti K."/>
            <person name="Kuo R."/>
            <person name="Ohm R.A."/>
            <person name="Bhattacharya S.S."/>
            <person name="Shirouzu T."/>
            <person name="Yoshinaga Y."/>
            <person name="Martin F.M."/>
            <person name="Grigoriev I.V."/>
            <person name="Hibbett D.S."/>
        </authorList>
    </citation>
    <scope>NUCLEOTIDE SEQUENCE [LARGE SCALE GENOMIC DNA]</scope>
    <source>
        <strain evidence="10 11">TUFC12733</strain>
    </source>
</reference>
<dbReference type="Pfam" id="PF00083">
    <property type="entry name" value="Sugar_tr"/>
    <property type="match status" value="2"/>
</dbReference>
<comment type="similarity">
    <text evidence="2">Belongs to the major facilitator superfamily. Sugar transporter (TC 2.A.1.1) family.</text>
</comment>
<accession>A0A167G7C0</accession>
<gene>
    <name evidence="10" type="ORF">CALVIDRAFT_547627</name>
</gene>
<feature type="region of interest" description="Disordered" evidence="7">
    <location>
        <begin position="454"/>
        <end position="488"/>
    </location>
</feature>